<keyword evidence="1" id="KW-0479">Metal-binding</keyword>
<dbReference type="HOGENOM" id="CLU_074761_0_1_2"/>
<gene>
    <name evidence="3" type="ORF">MSBR3_2646</name>
</gene>
<dbReference type="GO" id="GO:0005737">
    <property type="term" value="C:cytoplasm"/>
    <property type="evidence" value="ECO:0007669"/>
    <property type="project" value="TreeGrafter"/>
</dbReference>
<evidence type="ECO:0000256" key="1">
    <source>
        <dbReference type="RuleBase" id="RU362039"/>
    </source>
</evidence>
<dbReference type="EC" id="3.1.4.-" evidence="1"/>
<reference evidence="3" key="1">
    <citation type="submission" date="2014-07" db="EMBL/GenBank/DDBJ databases">
        <title>Methanogenic archaea and the global carbon cycle.</title>
        <authorList>
            <person name="Henriksen J.R."/>
            <person name="Luke J."/>
            <person name="Reinhart S."/>
            <person name="Benedict M.N."/>
            <person name="Youngblut N.D."/>
            <person name="Metcalf M.E."/>
            <person name="Whitaker R.J."/>
            <person name="Metcalf W.W."/>
        </authorList>
    </citation>
    <scope>NUCLEOTIDE SEQUENCE [LARGE SCALE GENOMIC DNA]</scope>
    <source>
        <strain evidence="3">3</strain>
    </source>
</reference>
<comment type="cofactor">
    <cofactor evidence="1">
        <name>a divalent metal cation</name>
        <dbReference type="ChEBI" id="CHEBI:60240"/>
    </cofactor>
</comment>
<protein>
    <recommendedName>
        <fullName evidence="1">Phosphoesterase</fullName>
        <ecNumber evidence="1">3.1.4.-</ecNumber>
    </recommendedName>
</protein>
<feature type="domain" description="Calcineurin-like phosphoesterase" evidence="2">
    <location>
        <begin position="17"/>
        <end position="212"/>
    </location>
</feature>
<organism evidence="3 4">
    <name type="scientific">Methanosarcina barkeri 3</name>
    <dbReference type="NCBI Taxonomy" id="1434107"/>
    <lineage>
        <taxon>Archaea</taxon>
        <taxon>Methanobacteriati</taxon>
        <taxon>Methanobacteriota</taxon>
        <taxon>Stenosarchaea group</taxon>
        <taxon>Methanomicrobia</taxon>
        <taxon>Methanosarcinales</taxon>
        <taxon>Methanosarcinaceae</taxon>
        <taxon>Methanosarcina</taxon>
    </lineage>
</organism>
<dbReference type="KEGG" id="mbak:MSBR3_2646"/>
<dbReference type="PIRSF" id="PIRSF000883">
    <property type="entry name" value="Pesterase_MJ0912"/>
    <property type="match status" value="1"/>
</dbReference>
<dbReference type="Gene3D" id="3.60.21.10">
    <property type="match status" value="1"/>
</dbReference>
<dbReference type="InterPro" id="IPR029052">
    <property type="entry name" value="Metallo-depent_PP-like"/>
</dbReference>
<dbReference type="EMBL" id="CP009517">
    <property type="protein sequence ID" value="AKB83224.1"/>
    <property type="molecule type" value="Genomic_DNA"/>
</dbReference>
<dbReference type="SUPFAM" id="SSF56300">
    <property type="entry name" value="Metallo-dependent phosphatases"/>
    <property type="match status" value="1"/>
</dbReference>
<dbReference type="Pfam" id="PF12850">
    <property type="entry name" value="Metallophos_2"/>
    <property type="match status" value="1"/>
</dbReference>
<dbReference type="NCBIfam" id="TIGR00040">
    <property type="entry name" value="yfcE"/>
    <property type="match status" value="1"/>
</dbReference>
<accession>A0A0E3WXT0</accession>
<dbReference type="PANTHER" id="PTHR42850">
    <property type="entry name" value="METALLOPHOSPHOESTERASE"/>
    <property type="match status" value="1"/>
</dbReference>
<dbReference type="InterPro" id="IPR050126">
    <property type="entry name" value="Ap4A_hydrolase"/>
</dbReference>
<sequence>MEERKQVRKSKGKRENMRILLIADIHANYEALETVLKVSHDRVICLGDIVDYGPDPDKCVDLMRMKGIPVIRGNHDNAVAFKVDCQCGYKYKHLSIATREYTWKILNRPEIEYLQKLPLVIKEEIDGKSLYLTHASPRSMFEYIKPETQDDEIQNMINEAAEPVETGFLIVGHSHIPMNRKLGNLTIINPGSVGQPRNGDPRASCAVFDTENGEVEYLRLDYDINSVCAKIKERMPHADELIAILRRGY</sequence>
<evidence type="ECO:0000313" key="3">
    <source>
        <dbReference type="EMBL" id="AKB83224.1"/>
    </source>
</evidence>
<dbReference type="InterPro" id="IPR011152">
    <property type="entry name" value="Pesterase_MJ0912"/>
</dbReference>
<keyword evidence="4" id="KW-1185">Reference proteome</keyword>
<dbReference type="Proteomes" id="UP000033066">
    <property type="component" value="Chromosome"/>
</dbReference>
<dbReference type="InterPro" id="IPR000979">
    <property type="entry name" value="Phosphodiesterase_MJ0936/Vps29"/>
</dbReference>
<dbReference type="PANTHER" id="PTHR42850:SF2">
    <property type="entry name" value="BLL5683 PROTEIN"/>
    <property type="match status" value="1"/>
</dbReference>
<dbReference type="PATRIC" id="fig|1434107.4.peg.3353"/>
<dbReference type="InterPro" id="IPR024654">
    <property type="entry name" value="Calcineurin-like_PHP_lpxH"/>
</dbReference>
<dbReference type="AlphaFoldDB" id="A0A0E3WXT0"/>
<dbReference type="GO" id="GO:0046872">
    <property type="term" value="F:metal ion binding"/>
    <property type="evidence" value="ECO:0007669"/>
    <property type="project" value="UniProtKB-KW"/>
</dbReference>
<dbReference type="GO" id="GO:0016791">
    <property type="term" value="F:phosphatase activity"/>
    <property type="evidence" value="ECO:0007669"/>
    <property type="project" value="TreeGrafter"/>
</dbReference>
<dbReference type="STRING" id="1434107.MSBR3_2646"/>
<evidence type="ECO:0000313" key="4">
    <source>
        <dbReference type="Proteomes" id="UP000033066"/>
    </source>
</evidence>
<evidence type="ECO:0000259" key="2">
    <source>
        <dbReference type="Pfam" id="PF12850"/>
    </source>
</evidence>
<proteinExistence type="inferred from homology"/>
<name>A0A0E3WXT0_METBA</name>
<comment type="similarity">
    <text evidence="1">Belongs to the metallophosphoesterase superfamily. YfcE family.</text>
</comment>